<dbReference type="SMART" id="SM00345">
    <property type="entry name" value="HTH_GNTR"/>
    <property type="match status" value="1"/>
</dbReference>
<keyword evidence="1" id="KW-0805">Transcription regulation</keyword>
<dbReference type="PROSITE" id="PS50949">
    <property type="entry name" value="HTH_GNTR"/>
    <property type="match status" value="1"/>
</dbReference>
<dbReference type="InterPro" id="IPR036388">
    <property type="entry name" value="WH-like_DNA-bd_sf"/>
</dbReference>
<dbReference type="SUPFAM" id="SSF46785">
    <property type="entry name" value="Winged helix' DNA-binding domain"/>
    <property type="match status" value="1"/>
</dbReference>
<dbReference type="InterPro" id="IPR008920">
    <property type="entry name" value="TF_FadR/GntR_C"/>
</dbReference>
<dbReference type="SMART" id="SM00895">
    <property type="entry name" value="FCD"/>
    <property type="match status" value="1"/>
</dbReference>
<dbReference type="RefSeq" id="WP_062409118.1">
    <property type="nucleotide sequence ID" value="NZ_BJCS01000004.1"/>
</dbReference>
<evidence type="ECO:0000313" key="4">
    <source>
        <dbReference type="EMBL" id="ALS23050.1"/>
    </source>
</evidence>
<keyword evidence="2" id="KW-0238">DNA-binding</keyword>
<organism evidence="4 5">
    <name type="scientific">Paenibacillus naphthalenovorans</name>
    <dbReference type="NCBI Taxonomy" id="162209"/>
    <lineage>
        <taxon>Bacteria</taxon>
        <taxon>Bacillati</taxon>
        <taxon>Bacillota</taxon>
        <taxon>Bacilli</taxon>
        <taxon>Bacillales</taxon>
        <taxon>Paenibacillaceae</taxon>
        <taxon>Paenibacillus</taxon>
    </lineage>
</organism>
<dbReference type="InterPro" id="IPR000524">
    <property type="entry name" value="Tscrpt_reg_HTH_GntR"/>
</dbReference>
<evidence type="ECO:0000256" key="3">
    <source>
        <dbReference type="ARBA" id="ARBA00023163"/>
    </source>
</evidence>
<reference evidence="4 5" key="2">
    <citation type="journal article" date="2016" name="Genome Announc.">
        <title>Complete Genome Sequences of Two Interactive Moderate Thermophiles, Paenibacillus napthalenovorans 32O-Y and Paenibacillus sp. 32O-W.</title>
        <authorList>
            <person name="Butler R.R.III."/>
            <person name="Wang J."/>
            <person name="Stark B.C."/>
            <person name="Pombert J.F."/>
        </authorList>
    </citation>
    <scope>NUCLEOTIDE SEQUENCE [LARGE SCALE GENOMIC DNA]</scope>
    <source>
        <strain evidence="4 5">32O-Y</strain>
    </source>
</reference>
<dbReference type="KEGG" id="pnp:IJ22_26770"/>
<keyword evidence="3" id="KW-0804">Transcription</keyword>
<dbReference type="GO" id="GO:0003677">
    <property type="term" value="F:DNA binding"/>
    <property type="evidence" value="ECO:0007669"/>
    <property type="project" value="UniProtKB-KW"/>
</dbReference>
<dbReference type="PRINTS" id="PR00035">
    <property type="entry name" value="HTHGNTR"/>
</dbReference>
<dbReference type="AlphaFoldDB" id="A0A0U2WCG5"/>
<keyword evidence="5" id="KW-1185">Reference proteome</keyword>
<reference evidence="5" key="1">
    <citation type="submission" date="2015-12" db="EMBL/GenBank/DDBJ databases">
        <title>Complete genome sequences of two moderately thermophilic Paenibacillus species.</title>
        <authorList>
            <person name="Butler R.III."/>
            <person name="Wang J."/>
            <person name="Stark B.C."/>
            <person name="Pombert J.-F."/>
        </authorList>
    </citation>
    <scope>NUCLEOTIDE SEQUENCE [LARGE SCALE GENOMIC DNA]</scope>
    <source>
        <strain evidence="5">32O-Y</strain>
    </source>
</reference>
<dbReference type="Gene3D" id="1.10.10.10">
    <property type="entry name" value="Winged helix-like DNA-binding domain superfamily/Winged helix DNA-binding domain"/>
    <property type="match status" value="1"/>
</dbReference>
<name>A0A0U2WCG5_9BACL</name>
<dbReference type="OrthoDB" id="368257at2"/>
<dbReference type="CDD" id="cd07377">
    <property type="entry name" value="WHTH_GntR"/>
    <property type="match status" value="1"/>
</dbReference>
<accession>A0A0U2WCG5</accession>
<dbReference type="Pfam" id="PF07729">
    <property type="entry name" value="FCD"/>
    <property type="match status" value="1"/>
</dbReference>
<evidence type="ECO:0000256" key="2">
    <source>
        <dbReference type="ARBA" id="ARBA00023125"/>
    </source>
</evidence>
<evidence type="ECO:0000256" key="1">
    <source>
        <dbReference type="ARBA" id="ARBA00023015"/>
    </source>
</evidence>
<evidence type="ECO:0000313" key="5">
    <source>
        <dbReference type="Proteomes" id="UP000061660"/>
    </source>
</evidence>
<dbReference type="InterPro" id="IPR011711">
    <property type="entry name" value="GntR_C"/>
</dbReference>
<dbReference type="Gene3D" id="1.20.120.530">
    <property type="entry name" value="GntR ligand-binding domain-like"/>
    <property type="match status" value="1"/>
</dbReference>
<proteinExistence type="predicted"/>
<dbReference type="Proteomes" id="UP000061660">
    <property type="component" value="Chromosome"/>
</dbReference>
<dbReference type="InterPro" id="IPR036390">
    <property type="entry name" value="WH_DNA-bd_sf"/>
</dbReference>
<dbReference type="PANTHER" id="PTHR43537">
    <property type="entry name" value="TRANSCRIPTIONAL REGULATOR, GNTR FAMILY"/>
    <property type="match status" value="1"/>
</dbReference>
<dbReference type="EMBL" id="CP013652">
    <property type="protein sequence ID" value="ALS23050.1"/>
    <property type="molecule type" value="Genomic_DNA"/>
</dbReference>
<protein>
    <submittedName>
        <fullName evidence="4">GntR family transcriptional regulator</fullName>
    </submittedName>
</protein>
<dbReference type="GO" id="GO:0003700">
    <property type="term" value="F:DNA-binding transcription factor activity"/>
    <property type="evidence" value="ECO:0007669"/>
    <property type="project" value="InterPro"/>
</dbReference>
<sequence>MIRPKTIREVVYEQLKNNILAGVYRPGERLIETNLAQDLEVSRTPIRDALNKLESEGLVETLPHRRIFVTKLSRKNILDFYQTRAVMEGLAAKLAAENATEEELADFHSFLNEMEVVFEKEKELTNYKVIAEINNEFHSKIYYISKNEVLRKMLESLQNPITLIRSTAWTKNSTRKYSTLNEHRLIASAILQRDGTTAQKKAEEHIFNAWKAADQALEDENASG</sequence>
<dbReference type="PANTHER" id="PTHR43537:SF24">
    <property type="entry name" value="GLUCONATE OPERON TRANSCRIPTIONAL REPRESSOR"/>
    <property type="match status" value="1"/>
</dbReference>
<dbReference type="STRING" id="162209.IJ22_26770"/>
<dbReference type="Pfam" id="PF00392">
    <property type="entry name" value="GntR"/>
    <property type="match status" value="1"/>
</dbReference>
<dbReference type="PATRIC" id="fig|162209.4.peg.2850"/>
<dbReference type="SUPFAM" id="SSF48008">
    <property type="entry name" value="GntR ligand-binding domain-like"/>
    <property type="match status" value="1"/>
</dbReference>
<gene>
    <name evidence="4" type="ORF">IJ22_26770</name>
</gene>